<sequence>MTDDPKPTVSRNNNILIARREAVQPSNRAERGWTRTELADAVNRALAELYPCENTAVEEVDGRWIGKLERGLHSWPSERRRAALRHVLGVRTDAELGLYIRRKKPRGAHQVSRGPSVIDTSTPHPARRYNYWLGGKDHFEADRRSADEISKGFPTAVGAARANRAFLRRAVTYLAKAGIRQFLDIGTGLPAPDNTHEVAQRITPEARVVYVDNDPIVMTHARALLLGDPRGRTAYLEADLRDPEVILQHPALKRTLDLTEPVALLLIAVLHFIQDDDQALAVVRRLRRALPPGSYLVVTNATIDFSTPEVVAFYEQMVASGKSDIRLRPIAQFSRFFEGLELVEPGIVPAHDWRAEDLDDPARPSASDVSLYGAIGRVL</sequence>
<dbReference type="RefSeq" id="WP_196419323.1">
    <property type="nucleotide sequence ID" value="NZ_JADQTO010000028.1"/>
</dbReference>
<dbReference type="EMBL" id="JADQTO010000028">
    <property type="protein sequence ID" value="MBG0567547.1"/>
    <property type="molecule type" value="Genomic_DNA"/>
</dbReference>
<gene>
    <name evidence="1" type="ORF">I4J89_39485</name>
</gene>
<comment type="caution">
    <text evidence="1">The sequence shown here is derived from an EMBL/GenBank/DDBJ whole genome shotgun (WGS) entry which is preliminary data.</text>
</comment>
<name>A0A931CH93_9ACTN</name>
<keyword evidence="1" id="KW-0808">Transferase</keyword>
<dbReference type="Pfam" id="PF04672">
    <property type="entry name" value="Methyltransf_19"/>
    <property type="match status" value="1"/>
</dbReference>
<protein>
    <submittedName>
        <fullName evidence="1">SAM-dependent methyltransferase</fullName>
    </submittedName>
</protein>
<dbReference type="AlphaFoldDB" id="A0A931CH93"/>
<reference evidence="1" key="1">
    <citation type="submission" date="2020-11" db="EMBL/GenBank/DDBJ databases">
        <title>Isolation and identification of active actinomycetes.</title>
        <authorList>
            <person name="Sun X."/>
        </authorList>
    </citation>
    <scope>NUCLEOTIDE SEQUENCE</scope>
    <source>
        <strain evidence="1">NEAU-A11</strain>
    </source>
</reference>
<keyword evidence="2" id="KW-1185">Reference proteome</keyword>
<dbReference type="CDD" id="cd02440">
    <property type="entry name" value="AdoMet_MTases"/>
    <property type="match status" value="1"/>
</dbReference>
<dbReference type="GO" id="GO:0032259">
    <property type="term" value="P:methylation"/>
    <property type="evidence" value="ECO:0007669"/>
    <property type="project" value="UniProtKB-KW"/>
</dbReference>
<dbReference type="Proteomes" id="UP000598146">
    <property type="component" value="Unassembled WGS sequence"/>
</dbReference>
<keyword evidence="1" id="KW-0489">Methyltransferase</keyword>
<dbReference type="GO" id="GO:0008168">
    <property type="term" value="F:methyltransferase activity"/>
    <property type="evidence" value="ECO:0007669"/>
    <property type="project" value="UniProtKB-KW"/>
</dbReference>
<organism evidence="1 2">
    <name type="scientific">Actinoplanes aureus</name>
    <dbReference type="NCBI Taxonomy" id="2792083"/>
    <lineage>
        <taxon>Bacteria</taxon>
        <taxon>Bacillati</taxon>
        <taxon>Actinomycetota</taxon>
        <taxon>Actinomycetes</taxon>
        <taxon>Micromonosporales</taxon>
        <taxon>Micromonosporaceae</taxon>
        <taxon>Actinoplanes</taxon>
    </lineage>
</organism>
<dbReference type="Gene3D" id="3.40.50.150">
    <property type="entry name" value="Vaccinia Virus protein VP39"/>
    <property type="match status" value="1"/>
</dbReference>
<dbReference type="InterPro" id="IPR029063">
    <property type="entry name" value="SAM-dependent_MTases_sf"/>
</dbReference>
<evidence type="ECO:0000313" key="2">
    <source>
        <dbReference type="Proteomes" id="UP000598146"/>
    </source>
</evidence>
<dbReference type="InterPro" id="IPR006764">
    <property type="entry name" value="SAM_dep_MeTrfase_SAV2177_type"/>
</dbReference>
<evidence type="ECO:0000313" key="1">
    <source>
        <dbReference type="EMBL" id="MBG0567547.1"/>
    </source>
</evidence>
<dbReference type="SUPFAM" id="SSF53335">
    <property type="entry name" value="S-adenosyl-L-methionine-dependent methyltransferases"/>
    <property type="match status" value="1"/>
</dbReference>
<proteinExistence type="predicted"/>
<accession>A0A931CH93</accession>